<dbReference type="Proteomes" id="UP001276659">
    <property type="component" value="Unassembled WGS sequence"/>
</dbReference>
<gene>
    <name evidence="2" type="ORF">OEA41_000216</name>
</gene>
<feature type="compositionally biased region" description="Polar residues" evidence="1">
    <location>
        <begin position="104"/>
        <end position="131"/>
    </location>
</feature>
<keyword evidence="3" id="KW-1185">Reference proteome</keyword>
<comment type="caution">
    <text evidence="2">The sequence shown here is derived from an EMBL/GenBank/DDBJ whole genome shotgun (WGS) entry which is preliminary data.</text>
</comment>
<proteinExistence type="predicted"/>
<evidence type="ECO:0000313" key="3">
    <source>
        <dbReference type="Proteomes" id="UP001276659"/>
    </source>
</evidence>
<evidence type="ECO:0008006" key="4">
    <source>
        <dbReference type="Google" id="ProtNLM"/>
    </source>
</evidence>
<accession>A0AAD9ZFU4</accession>
<dbReference type="EMBL" id="JASNWA010000003">
    <property type="protein sequence ID" value="KAK3178084.1"/>
    <property type="molecule type" value="Genomic_DNA"/>
</dbReference>
<sequence length="591" mass="65532">MPEPIGIALAALALLDPAIKTVRKAYGIHKLTKYFGEHYVSIQRRLDGEQARLEVALKTDLVSVPERQIIEQIKAHLSHMSTNFQACQDMIVVIDGHLVRSDVSQSQTRSTVPQSTLDPKQANKPPTTQRQFFKRLGFHSKKSKREGRDASPAAPGSSTPSEHTSQSSESTLASTAGFPQSLQDAHVQEGSKLQASAAKHLQDAATIAIKAKWLTKRSAFIQHLEEIHASNDFIRDIVSMRALTSIHNLLVVPISNGTIPEDMLAVQNSLQRLHRALNDSNKRSTDHTPIAISIRILKASDYIQMKKKIALQHDYVTFRTDTAVYPLQLESADPSLSTMVLAETLLSTPQSSTLRIALDMDVFLSRMLHVQAPEADESLHDIGSIATPNSLTDIHQLFQDISASWVIQDTLADLIKEKTRYRTYFRLAVQIAISHSYFVSLGSSHPYPRLMDYRYYDPAASEKKALGTDSILMPYLSVGFGSKAPKKSTVDIGGSASHSLSEDEAMSSLGLLLHQVGCWAVLEEQDPFAAKEIAKSKRDDLIKGAGIPYTQVVDLCLASKEEDWEPQAQADRIYRKVVGPLQKLVDELRWD</sequence>
<feature type="region of interest" description="Disordered" evidence="1">
    <location>
        <begin position="104"/>
        <end position="176"/>
    </location>
</feature>
<evidence type="ECO:0000256" key="1">
    <source>
        <dbReference type="SAM" id="MobiDB-lite"/>
    </source>
</evidence>
<reference evidence="2" key="1">
    <citation type="submission" date="2022-11" db="EMBL/GenBank/DDBJ databases">
        <title>Chromosomal genome sequence assembly and mating type (MAT) locus characterization of the leprose asexual lichenized fungus Lepraria neglecta (Nyl.) Erichsen.</title>
        <authorList>
            <person name="Allen J.L."/>
            <person name="Pfeffer B."/>
        </authorList>
    </citation>
    <scope>NUCLEOTIDE SEQUENCE</scope>
    <source>
        <strain evidence="2">Allen 5258</strain>
    </source>
</reference>
<dbReference type="AlphaFoldDB" id="A0AAD9ZFU4"/>
<evidence type="ECO:0000313" key="2">
    <source>
        <dbReference type="EMBL" id="KAK3178084.1"/>
    </source>
</evidence>
<organism evidence="2 3">
    <name type="scientific">Lepraria neglecta</name>
    <dbReference type="NCBI Taxonomy" id="209136"/>
    <lineage>
        <taxon>Eukaryota</taxon>
        <taxon>Fungi</taxon>
        <taxon>Dikarya</taxon>
        <taxon>Ascomycota</taxon>
        <taxon>Pezizomycotina</taxon>
        <taxon>Lecanoromycetes</taxon>
        <taxon>OSLEUM clade</taxon>
        <taxon>Lecanoromycetidae</taxon>
        <taxon>Lecanorales</taxon>
        <taxon>Lecanorineae</taxon>
        <taxon>Stereocaulaceae</taxon>
        <taxon>Lepraria</taxon>
    </lineage>
</organism>
<dbReference type="InterPro" id="IPR038305">
    <property type="entry name" value="HeLo_sf"/>
</dbReference>
<dbReference type="Gene3D" id="1.20.120.1020">
    <property type="entry name" value="Prion-inhibition and propagation, HeLo domain"/>
    <property type="match status" value="1"/>
</dbReference>
<name>A0AAD9ZFU4_9LECA</name>
<protein>
    <recommendedName>
        <fullName evidence="4">Prion-inhibition and propagation HeLo domain-containing protein</fullName>
    </recommendedName>
</protein>
<feature type="compositionally biased region" description="Low complexity" evidence="1">
    <location>
        <begin position="150"/>
        <end position="171"/>
    </location>
</feature>
<feature type="compositionally biased region" description="Basic residues" evidence="1">
    <location>
        <begin position="132"/>
        <end position="145"/>
    </location>
</feature>